<protein>
    <submittedName>
        <fullName evidence="3">Uncharacterized protein</fullName>
    </submittedName>
</protein>
<name>A0A8J4BUV4_9CHLO</name>
<dbReference type="AlphaFoldDB" id="A0A8J4BUV4"/>
<feature type="coiled-coil region" evidence="1">
    <location>
        <begin position="19"/>
        <end position="102"/>
    </location>
</feature>
<feature type="compositionally biased region" description="Polar residues" evidence="2">
    <location>
        <begin position="216"/>
        <end position="225"/>
    </location>
</feature>
<evidence type="ECO:0000256" key="1">
    <source>
        <dbReference type="SAM" id="Coils"/>
    </source>
</evidence>
<reference evidence="3" key="1">
    <citation type="journal article" date="2021" name="Proc. Natl. Acad. Sci. U.S.A.">
        <title>Three genomes in the algal genus Volvox reveal the fate of a haploid sex-determining region after a transition to homothallism.</title>
        <authorList>
            <person name="Yamamoto K."/>
            <person name="Hamaji T."/>
            <person name="Kawai-Toyooka H."/>
            <person name="Matsuzaki R."/>
            <person name="Takahashi F."/>
            <person name="Nishimura Y."/>
            <person name="Kawachi M."/>
            <person name="Noguchi H."/>
            <person name="Minakuchi Y."/>
            <person name="Umen J.G."/>
            <person name="Toyoda A."/>
            <person name="Nozaki H."/>
        </authorList>
    </citation>
    <scope>NUCLEOTIDE SEQUENCE</scope>
    <source>
        <strain evidence="3">NIES-3786</strain>
    </source>
</reference>
<dbReference type="OrthoDB" id="159395at2759"/>
<feature type="region of interest" description="Disordered" evidence="2">
    <location>
        <begin position="150"/>
        <end position="185"/>
    </location>
</feature>
<evidence type="ECO:0000313" key="4">
    <source>
        <dbReference type="Proteomes" id="UP000747110"/>
    </source>
</evidence>
<gene>
    <name evidence="3" type="ORF">Vretifemale_234</name>
</gene>
<dbReference type="Proteomes" id="UP000747110">
    <property type="component" value="Unassembled WGS sequence"/>
</dbReference>
<feature type="compositionally biased region" description="Low complexity" evidence="2">
    <location>
        <begin position="150"/>
        <end position="159"/>
    </location>
</feature>
<comment type="caution">
    <text evidence="3">The sequence shown here is derived from an EMBL/GenBank/DDBJ whole genome shotgun (WGS) entry which is preliminary data.</text>
</comment>
<proteinExistence type="predicted"/>
<dbReference type="EMBL" id="BNCP01000001">
    <property type="protein sequence ID" value="GIL69275.1"/>
    <property type="molecule type" value="Genomic_DNA"/>
</dbReference>
<sequence>MGGKLREEQERASLLEPRIETLSEEVAALQAELSNARTALSRYKAYAVDAEAEIQELRNAADVSSEENVRLQQQLDQLVEQLRRQTQQLRAAETDAAQLRQEVIVRIKGYLYANSPRLWYLEHVFMPSNQLANRVVCAFTQVAAMNLMGARRSQSSSRGKSGERRHGSAGRAVAGGRAGGGSASILEDSVNPQQLLILRKTQHTSRHPSPAVMAVSSGSNSTVSRTGEAGQRTRPTAGSMDPRPPAAGIALEQRTVDTAADPGLGTRSLSPASLLQKRLTDEATQLRWEVVADSSRIRELQEKRAGGGEHP</sequence>
<accession>A0A8J4BUV4</accession>
<evidence type="ECO:0000256" key="2">
    <source>
        <dbReference type="SAM" id="MobiDB-lite"/>
    </source>
</evidence>
<keyword evidence="4" id="KW-1185">Reference proteome</keyword>
<organism evidence="3 4">
    <name type="scientific">Volvox reticuliferus</name>
    <dbReference type="NCBI Taxonomy" id="1737510"/>
    <lineage>
        <taxon>Eukaryota</taxon>
        <taxon>Viridiplantae</taxon>
        <taxon>Chlorophyta</taxon>
        <taxon>core chlorophytes</taxon>
        <taxon>Chlorophyceae</taxon>
        <taxon>CS clade</taxon>
        <taxon>Chlamydomonadales</taxon>
        <taxon>Volvocaceae</taxon>
        <taxon>Volvox</taxon>
    </lineage>
</organism>
<keyword evidence="1" id="KW-0175">Coiled coil</keyword>
<evidence type="ECO:0000313" key="3">
    <source>
        <dbReference type="EMBL" id="GIL69275.1"/>
    </source>
</evidence>
<feature type="region of interest" description="Disordered" evidence="2">
    <location>
        <begin position="202"/>
        <end position="243"/>
    </location>
</feature>